<proteinExistence type="predicted"/>
<reference evidence="1 2" key="1">
    <citation type="journal article" date="2023" name="Sci. Data">
        <title>Genome assembly of the Korean intertidal mud-creeper Batillaria attramentaria.</title>
        <authorList>
            <person name="Patra A.K."/>
            <person name="Ho P.T."/>
            <person name="Jun S."/>
            <person name="Lee S.J."/>
            <person name="Kim Y."/>
            <person name="Won Y.J."/>
        </authorList>
    </citation>
    <scope>NUCLEOTIDE SEQUENCE [LARGE SCALE GENOMIC DNA]</scope>
    <source>
        <strain evidence="1">Wonlab-2016</strain>
    </source>
</reference>
<dbReference type="AlphaFoldDB" id="A0ABD0KKC4"/>
<organism evidence="1 2">
    <name type="scientific">Batillaria attramentaria</name>
    <dbReference type="NCBI Taxonomy" id="370345"/>
    <lineage>
        <taxon>Eukaryota</taxon>
        <taxon>Metazoa</taxon>
        <taxon>Spiralia</taxon>
        <taxon>Lophotrochozoa</taxon>
        <taxon>Mollusca</taxon>
        <taxon>Gastropoda</taxon>
        <taxon>Caenogastropoda</taxon>
        <taxon>Sorbeoconcha</taxon>
        <taxon>Cerithioidea</taxon>
        <taxon>Batillariidae</taxon>
        <taxon>Batillaria</taxon>
    </lineage>
</organism>
<dbReference type="Proteomes" id="UP001519460">
    <property type="component" value="Unassembled WGS sequence"/>
</dbReference>
<protein>
    <submittedName>
        <fullName evidence="1">Uncharacterized protein</fullName>
    </submittedName>
</protein>
<accession>A0ABD0KKC4</accession>
<dbReference type="EMBL" id="JACVVK020000162">
    <property type="protein sequence ID" value="KAK7487639.1"/>
    <property type="molecule type" value="Genomic_DNA"/>
</dbReference>
<keyword evidence="2" id="KW-1185">Reference proteome</keyword>
<comment type="caution">
    <text evidence="1">The sequence shown here is derived from an EMBL/GenBank/DDBJ whole genome shotgun (WGS) entry which is preliminary data.</text>
</comment>
<evidence type="ECO:0000313" key="2">
    <source>
        <dbReference type="Proteomes" id="UP001519460"/>
    </source>
</evidence>
<evidence type="ECO:0000313" key="1">
    <source>
        <dbReference type="EMBL" id="KAK7487639.1"/>
    </source>
</evidence>
<name>A0ABD0KKC4_9CAEN</name>
<sequence length="75" mass="8250">MRSQGRGQDLGAVSHDVFLTRLPPDDVCRSPSQGKQLAACFGSNSLTNQNSLRRLRTRSGKQMAALWLPGRPCRP</sequence>
<gene>
    <name evidence="1" type="ORF">BaRGS_00021189</name>
</gene>